<protein>
    <submittedName>
        <fullName evidence="2">NapE</fullName>
    </submittedName>
</protein>
<sequence>MSTETETATKSQDRRREIFAFIFLAILIWPVIAVGVVSGTGFVIWMYQSITGPPGPPDYPV</sequence>
<dbReference type="STRING" id="1238182.C882_0296"/>
<reference evidence="2 3" key="1">
    <citation type="journal article" date="2013" name="Genome Announc.">
        <title>Draft Genome Sequence of an Alphaproteobacterium, Caenispirillum salinarum AK4(T), Isolated from a Solar Saltern.</title>
        <authorList>
            <person name="Khatri I."/>
            <person name="Singh A."/>
            <person name="Korpole S."/>
            <person name="Pinnaka A.K."/>
            <person name="Subramanian S."/>
        </authorList>
    </citation>
    <scope>NUCLEOTIDE SEQUENCE [LARGE SCALE GENOMIC DNA]</scope>
    <source>
        <strain evidence="2 3">AK4</strain>
    </source>
</reference>
<dbReference type="eggNOG" id="COG4459">
    <property type="taxonomic scope" value="Bacteria"/>
</dbReference>
<comment type="caution">
    <text evidence="2">The sequence shown here is derived from an EMBL/GenBank/DDBJ whole genome shotgun (WGS) entry which is preliminary data.</text>
</comment>
<accession>K9GXG8</accession>
<gene>
    <name evidence="2" type="ORF">C882_0296</name>
</gene>
<dbReference type="InterPro" id="IPR010649">
    <property type="entry name" value="NapE_TorE"/>
</dbReference>
<keyword evidence="1" id="KW-0812">Transmembrane</keyword>
<dbReference type="Proteomes" id="UP000009881">
    <property type="component" value="Unassembled WGS sequence"/>
</dbReference>
<proteinExistence type="predicted"/>
<organism evidence="2 3">
    <name type="scientific">Caenispirillum salinarum AK4</name>
    <dbReference type="NCBI Taxonomy" id="1238182"/>
    <lineage>
        <taxon>Bacteria</taxon>
        <taxon>Pseudomonadati</taxon>
        <taxon>Pseudomonadota</taxon>
        <taxon>Alphaproteobacteria</taxon>
        <taxon>Rhodospirillales</taxon>
        <taxon>Novispirillaceae</taxon>
        <taxon>Caenispirillum</taxon>
    </lineage>
</organism>
<dbReference type="RefSeq" id="WP_009540955.1">
    <property type="nucleotide sequence ID" value="NZ_ANHY01000012.1"/>
</dbReference>
<keyword evidence="1" id="KW-0472">Membrane</keyword>
<evidence type="ECO:0000313" key="3">
    <source>
        <dbReference type="Proteomes" id="UP000009881"/>
    </source>
</evidence>
<dbReference type="Pfam" id="PF06796">
    <property type="entry name" value="NapE"/>
    <property type="match status" value="1"/>
</dbReference>
<evidence type="ECO:0000313" key="2">
    <source>
        <dbReference type="EMBL" id="EKV29474.1"/>
    </source>
</evidence>
<feature type="transmembrane region" description="Helical" evidence="1">
    <location>
        <begin position="21"/>
        <end position="47"/>
    </location>
</feature>
<dbReference type="AlphaFoldDB" id="K9GXG8"/>
<name>K9GXG8_9PROT</name>
<dbReference type="EMBL" id="ANHY01000012">
    <property type="protein sequence ID" value="EKV29474.1"/>
    <property type="molecule type" value="Genomic_DNA"/>
</dbReference>
<evidence type="ECO:0000256" key="1">
    <source>
        <dbReference type="SAM" id="Phobius"/>
    </source>
</evidence>
<dbReference type="OrthoDB" id="7596241at2"/>
<keyword evidence="1" id="KW-1133">Transmembrane helix</keyword>
<keyword evidence="3" id="KW-1185">Reference proteome</keyword>